<protein>
    <submittedName>
        <fullName evidence="2">Uncharacterized protein</fullName>
    </submittedName>
</protein>
<evidence type="ECO:0000256" key="1">
    <source>
        <dbReference type="SAM" id="MobiDB-lite"/>
    </source>
</evidence>
<reference evidence="2" key="1">
    <citation type="journal article" date="2014" name="Front. Microbiol.">
        <title>High frequency of phylogenetically diverse reductive dehalogenase-homologous genes in deep subseafloor sedimentary metagenomes.</title>
        <authorList>
            <person name="Kawai M."/>
            <person name="Futagami T."/>
            <person name="Toyoda A."/>
            <person name="Takaki Y."/>
            <person name="Nishi S."/>
            <person name="Hori S."/>
            <person name="Arai W."/>
            <person name="Tsubouchi T."/>
            <person name="Morono Y."/>
            <person name="Uchiyama I."/>
            <person name="Ito T."/>
            <person name="Fujiyama A."/>
            <person name="Inagaki F."/>
            <person name="Takami H."/>
        </authorList>
    </citation>
    <scope>NUCLEOTIDE SEQUENCE</scope>
    <source>
        <strain evidence="2">Expedition CK06-06</strain>
    </source>
</reference>
<dbReference type="EMBL" id="BARV01005315">
    <property type="protein sequence ID" value="GAI13747.1"/>
    <property type="molecule type" value="Genomic_DNA"/>
</dbReference>
<feature type="region of interest" description="Disordered" evidence="1">
    <location>
        <begin position="1"/>
        <end position="39"/>
    </location>
</feature>
<accession>X1L326</accession>
<gene>
    <name evidence="2" type="ORF">S06H3_11131</name>
</gene>
<proteinExistence type="predicted"/>
<organism evidence="2">
    <name type="scientific">marine sediment metagenome</name>
    <dbReference type="NCBI Taxonomy" id="412755"/>
    <lineage>
        <taxon>unclassified sequences</taxon>
        <taxon>metagenomes</taxon>
        <taxon>ecological metagenomes</taxon>
    </lineage>
</organism>
<dbReference type="AlphaFoldDB" id="X1L326"/>
<name>X1L326_9ZZZZ</name>
<feature type="compositionally biased region" description="Basic and acidic residues" evidence="1">
    <location>
        <begin position="1"/>
        <end position="11"/>
    </location>
</feature>
<sequence length="39" mass="4620">MNASTEPEKQTQYKPNTNPIQTQFPKSQNERNFYFNKGL</sequence>
<comment type="caution">
    <text evidence="2">The sequence shown here is derived from an EMBL/GenBank/DDBJ whole genome shotgun (WGS) entry which is preliminary data.</text>
</comment>
<evidence type="ECO:0000313" key="2">
    <source>
        <dbReference type="EMBL" id="GAI13747.1"/>
    </source>
</evidence>
<feature type="compositionally biased region" description="Polar residues" evidence="1">
    <location>
        <begin position="12"/>
        <end position="31"/>
    </location>
</feature>